<feature type="compositionally biased region" description="Pro residues" evidence="6">
    <location>
        <begin position="149"/>
        <end position="173"/>
    </location>
</feature>
<evidence type="ECO:0000313" key="8">
    <source>
        <dbReference type="EMBL" id="KAF8670653.1"/>
    </source>
</evidence>
<dbReference type="GO" id="GO:0005634">
    <property type="term" value="C:nucleus"/>
    <property type="evidence" value="ECO:0007669"/>
    <property type="project" value="UniProtKB-SubCell"/>
</dbReference>
<reference evidence="8" key="1">
    <citation type="submission" date="2020-07" db="EMBL/GenBank/DDBJ databases">
        <title>Genome sequence and genetic diversity analysis of an under-domesticated orphan crop, white fonio (Digitaria exilis).</title>
        <authorList>
            <person name="Bennetzen J.L."/>
            <person name="Chen S."/>
            <person name="Ma X."/>
            <person name="Wang X."/>
            <person name="Yssel A.E.J."/>
            <person name="Chaluvadi S.R."/>
            <person name="Johnson M."/>
            <person name="Gangashetty P."/>
            <person name="Hamidou F."/>
            <person name="Sanogo M.D."/>
            <person name="Zwaenepoel A."/>
            <person name="Wallace J."/>
            <person name="Van De Peer Y."/>
            <person name="Van Deynze A."/>
        </authorList>
    </citation>
    <scope>NUCLEOTIDE SEQUENCE</scope>
    <source>
        <tissue evidence="8">Leaves</tissue>
    </source>
</reference>
<keyword evidence="5" id="KW-0539">Nucleus</keyword>
<evidence type="ECO:0000256" key="5">
    <source>
        <dbReference type="ARBA" id="ARBA00023242"/>
    </source>
</evidence>
<dbReference type="SMART" id="SM00774">
    <property type="entry name" value="WRKY"/>
    <property type="match status" value="1"/>
</dbReference>
<evidence type="ECO:0000256" key="2">
    <source>
        <dbReference type="ARBA" id="ARBA00023015"/>
    </source>
</evidence>
<dbReference type="PANTHER" id="PTHR32096">
    <property type="entry name" value="WRKY TRANSCRIPTION FACTOR 30-RELATED-RELATED"/>
    <property type="match status" value="1"/>
</dbReference>
<proteinExistence type="predicted"/>
<dbReference type="PROSITE" id="PS50811">
    <property type="entry name" value="WRKY"/>
    <property type="match status" value="1"/>
</dbReference>
<evidence type="ECO:0000256" key="6">
    <source>
        <dbReference type="SAM" id="MobiDB-lite"/>
    </source>
</evidence>
<dbReference type="Proteomes" id="UP000636709">
    <property type="component" value="Unassembled WGS sequence"/>
</dbReference>
<evidence type="ECO:0000256" key="1">
    <source>
        <dbReference type="ARBA" id="ARBA00004123"/>
    </source>
</evidence>
<dbReference type="GO" id="GO:0000976">
    <property type="term" value="F:transcription cis-regulatory region binding"/>
    <property type="evidence" value="ECO:0007669"/>
    <property type="project" value="TreeGrafter"/>
</dbReference>
<feature type="compositionally biased region" description="Gly residues" evidence="6">
    <location>
        <begin position="418"/>
        <end position="427"/>
    </location>
</feature>
<dbReference type="Pfam" id="PF03106">
    <property type="entry name" value="WRKY"/>
    <property type="match status" value="1"/>
</dbReference>
<dbReference type="GO" id="GO:0003700">
    <property type="term" value="F:DNA-binding transcription factor activity"/>
    <property type="evidence" value="ECO:0007669"/>
    <property type="project" value="InterPro"/>
</dbReference>
<organism evidence="8 9">
    <name type="scientific">Digitaria exilis</name>
    <dbReference type="NCBI Taxonomy" id="1010633"/>
    <lineage>
        <taxon>Eukaryota</taxon>
        <taxon>Viridiplantae</taxon>
        <taxon>Streptophyta</taxon>
        <taxon>Embryophyta</taxon>
        <taxon>Tracheophyta</taxon>
        <taxon>Spermatophyta</taxon>
        <taxon>Magnoliopsida</taxon>
        <taxon>Liliopsida</taxon>
        <taxon>Poales</taxon>
        <taxon>Poaceae</taxon>
        <taxon>PACMAD clade</taxon>
        <taxon>Panicoideae</taxon>
        <taxon>Panicodae</taxon>
        <taxon>Paniceae</taxon>
        <taxon>Anthephorinae</taxon>
        <taxon>Digitaria</taxon>
    </lineage>
</organism>
<protein>
    <recommendedName>
        <fullName evidence="7">WRKY domain-containing protein</fullName>
    </recommendedName>
</protein>
<feature type="region of interest" description="Disordered" evidence="6">
    <location>
        <begin position="132"/>
        <end position="211"/>
    </location>
</feature>
<keyword evidence="4" id="KW-0804">Transcription</keyword>
<dbReference type="Gene3D" id="2.20.25.80">
    <property type="entry name" value="WRKY domain"/>
    <property type="match status" value="1"/>
</dbReference>
<feature type="domain" description="WRKY" evidence="7">
    <location>
        <begin position="211"/>
        <end position="277"/>
    </location>
</feature>
<accession>A0A835E5W8</accession>
<dbReference type="AlphaFoldDB" id="A0A835E5W8"/>
<dbReference type="InterPro" id="IPR036576">
    <property type="entry name" value="WRKY_dom_sf"/>
</dbReference>
<dbReference type="EMBL" id="JACEFO010002252">
    <property type="protein sequence ID" value="KAF8670653.1"/>
    <property type="molecule type" value="Genomic_DNA"/>
</dbReference>
<name>A0A835E5W8_9POAL</name>
<evidence type="ECO:0000313" key="9">
    <source>
        <dbReference type="Proteomes" id="UP000636709"/>
    </source>
</evidence>
<feature type="compositionally biased region" description="Basic residues" evidence="6">
    <location>
        <begin position="187"/>
        <end position="203"/>
    </location>
</feature>
<dbReference type="OrthoDB" id="2021064at2759"/>
<gene>
    <name evidence="8" type="ORF">HU200_050465</name>
</gene>
<sequence>MEDDMGGFFGYPSNIARENNEDLNAVLELFACRGGPLPPPQRWTSYPFPSSLHVQLQPRVQLLPSDAMEWQLVAPGLSLTTNLVATVADGPGEGIVEVPLPQPEDPLDLDAAEEAANMDLLLQDPDPYQPVFVDPPQWYPVPDDDLAPLQPPTPGIQAPVPPVQLPADDPPLPVNTAEPAAASTRGGRARSSRPRKSRRRRNRDRTVTRVREGAVSPDNWAWRKYGQKVIKGSKNLRSYYKCSTDKNCKARKYVECCSDDPMYLEVTYFETHCHSMPFVINNVVPNLAPAAAPPTLPSAMASLSLTATPPPPSSPKIVPEGPPQAPALTAFAPGRLSPFLSFSEVGGTSKAPPAPEIAPSTELDVEDYRDAIAIEMHLKEKDMTPEDAMLFDHAVEEENNNFIFPPPTMPYDETSAGSSGGSGGGEDGSTRSAQIANVMDEAYDLEWDSLICGWQWQ</sequence>
<dbReference type="InterPro" id="IPR044810">
    <property type="entry name" value="WRKY_plant"/>
</dbReference>
<dbReference type="SUPFAM" id="SSF118290">
    <property type="entry name" value="WRKY DNA-binding domain"/>
    <property type="match status" value="1"/>
</dbReference>
<comment type="subcellular location">
    <subcellularLocation>
        <location evidence="1">Nucleus</location>
    </subcellularLocation>
</comment>
<dbReference type="InterPro" id="IPR003657">
    <property type="entry name" value="WRKY_dom"/>
</dbReference>
<keyword evidence="2" id="KW-0805">Transcription regulation</keyword>
<dbReference type="PANTHER" id="PTHR32096:SF128">
    <property type="entry name" value="WRKY DOMAIN-CONTAINING PROTEIN"/>
    <property type="match status" value="1"/>
</dbReference>
<feature type="region of interest" description="Disordered" evidence="6">
    <location>
        <begin position="401"/>
        <end position="431"/>
    </location>
</feature>
<comment type="caution">
    <text evidence="8">The sequence shown here is derived from an EMBL/GenBank/DDBJ whole genome shotgun (WGS) entry which is preliminary data.</text>
</comment>
<evidence type="ECO:0000259" key="7">
    <source>
        <dbReference type="PROSITE" id="PS50811"/>
    </source>
</evidence>
<evidence type="ECO:0000256" key="4">
    <source>
        <dbReference type="ARBA" id="ARBA00023163"/>
    </source>
</evidence>
<keyword evidence="9" id="KW-1185">Reference proteome</keyword>
<keyword evidence="3" id="KW-0238">DNA-binding</keyword>
<evidence type="ECO:0000256" key="3">
    <source>
        <dbReference type="ARBA" id="ARBA00023125"/>
    </source>
</evidence>